<reference evidence="1 2" key="1">
    <citation type="submission" date="2023-01" db="EMBL/GenBank/DDBJ databases">
        <title>Minimal conservation of predation-associated metabolite biosynthetic gene clusters underscores biosynthetic potential of Myxococcota including descriptions for ten novel species: Archangium lansinium sp. nov., Myxococcus landrumus sp. nov., Nannocystis bai.</title>
        <authorList>
            <person name="Ahearne A."/>
            <person name="Stevens C."/>
            <person name="Dowd S."/>
        </authorList>
    </citation>
    <scope>NUCLEOTIDE SEQUENCE [LARGE SCALE GENOMIC DNA]</scope>
    <source>
        <strain evidence="1 2">WIWO2</strain>
    </source>
</reference>
<proteinExistence type="predicted"/>
<dbReference type="RefSeq" id="WP_272096568.1">
    <property type="nucleotide sequence ID" value="NZ_JAQNDK010000002.1"/>
</dbReference>
<sequence length="50" mass="5557">MWSSSTALITKTQDGLVPLSLEHAFAVDKPRRALAPHMCDRDLLAMVHPK</sequence>
<evidence type="ECO:0000313" key="1">
    <source>
        <dbReference type="EMBL" id="MDC0679576.1"/>
    </source>
</evidence>
<dbReference type="EMBL" id="JAQNDK010000002">
    <property type="protein sequence ID" value="MDC0679576.1"/>
    <property type="molecule type" value="Genomic_DNA"/>
</dbReference>
<name>A0ABT5BZI5_9BACT</name>
<organism evidence="1 2">
    <name type="scientific">Sorangium atrum</name>
    <dbReference type="NCBI Taxonomy" id="2995308"/>
    <lineage>
        <taxon>Bacteria</taxon>
        <taxon>Pseudomonadati</taxon>
        <taxon>Myxococcota</taxon>
        <taxon>Polyangia</taxon>
        <taxon>Polyangiales</taxon>
        <taxon>Polyangiaceae</taxon>
        <taxon>Sorangium</taxon>
    </lineage>
</organism>
<keyword evidence="2" id="KW-1185">Reference proteome</keyword>
<dbReference type="Proteomes" id="UP001217485">
    <property type="component" value="Unassembled WGS sequence"/>
</dbReference>
<comment type="caution">
    <text evidence="1">The sequence shown here is derived from an EMBL/GenBank/DDBJ whole genome shotgun (WGS) entry which is preliminary data.</text>
</comment>
<accession>A0ABT5BZI5</accession>
<gene>
    <name evidence="1" type="ORF">POL72_17660</name>
</gene>
<evidence type="ECO:0000313" key="2">
    <source>
        <dbReference type="Proteomes" id="UP001217485"/>
    </source>
</evidence>
<protein>
    <submittedName>
        <fullName evidence="1">Uncharacterized protein</fullName>
    </submittedName>
</protein>